<name>A0A1W2A2K2_9FIRM</name>
<dbReference type="RefSeq" id="WP_084234014.1">
    <property type="nucleotide sequence ID" value="NZ_FWXW01000003.1"/>
</dbReference>
<reference evidence="2 3" key="1">
    <citation type="submission" date="2017-04" db="EMBL/GenBank/DDBJ databases">
        <authorList>
            <person name="Afonso C.L."/>
            <person name="Miller P.J."/>
            <person name="Scott M.A."/>
            <person name="Spackman E."/>
            <person name="Goraichik I."/>
            <person name="Dimitrov K.M."/>
            <person name="Suarez D.L."/>
            <person name="Swayne D.E."/>
        </authorList>
    </citation>
    <scope>NUCLEOTIDE SEQUENCE [LARGE SCALE GENOMIC DNA]</scope>
    <source>
        <strain evidence="2 3">DSM 12816</strain>
    </source>
</reference>
<evidence type="ECO:0008006" key="4">
    <source>
        <dbReference type="Google" id="ProtNLM"/>
    </source>
</evidence>
<sequence length="571" mass="66671">MSKLLFNKLYIFSSPDKTARVIGFAAGKTIITSSSIDGTNRGKSVIMKSLYHAMGADCNFDDMWDDNSKIYILNFTVDGNEFYIFRHSSLFKIFDADKNIIFKTVSRHELSERLNDIFHFAVKLPARQNSSKALPEENEEIQRLEITPPAYNYLLYFVDQDGQKGSQFSSFKSLQQYPDFKTNTLYYHFGAFDDDYYDLTIQQEKLIEQQKRNIRDDEMMHLMLDRVYANINGVSYSKDIEHLYHDIDRTKAQYNEIAKKLSEIRSKLITLRNDKEELLLHISSLSELTKENDKQIQSLNDHICPLCSSYLDNPLHLRIKRYNTGDDIILLSGELQIDVQRIERDIAKQEIEYTEWLSKLNEYESALNLHSSEINDVLRHKGYIEIKEKMSDDLHALRDRADQLEAQLKNINKKLRKYNDAKKKINTRYYELMLVDKNRFGLDGIKPKTFENIQKSFSSGGSNNPIATIVWYVNLLKLKHEFNPGTIDFPVVLDSPNNAETDQEKKNQVYQYICERVTDNQLIVSGIGFLDMQIQNVKFDKIIKLDNPKYSLLLEKDYTENIDILNELNSK</sequence>
<dbReference type="OrthoDB" id="9784297at2"/>
<evidence type="ECO:0000256" key="1">
    <source>
        <dbReference type="SAM" id="Coils"/>
    </source>
</evidence>
<dbReference type="EMBL" id="FWXW01000003">
    <property type="protein sequence ID" value="SMC54538.1"/>
    <property type="molecule type" value="Genomic_DNA"/>
</dbReference>
<dbReference type="AlphaFoldDB" id="A0A1W2A2K2"/>
<evidence type="ECO:0000313" key="2">
    <source>
        <dbReference type="EMBL" id="SMC54538.1"/>
    </source>
</evidence>
<dbReference type="Proteomes" id="UP000192790">
    <property type="component" value="Unassembled WGS sequence"/>
</dbReference>
<feature type="coiled-coil region" evidence="1">
    <location>
        <begin position="332"/>
        <end position="428"/>
    </location>
</feature>
<evidence type="ECO:0000313" key="3">
    <source>
        <dbReference type="Proteomes" id="UP000192790"/>
    </source>
</evidence>
<accession>A0A1W2A2K2</accession>
<protein>
    <recommendedName>
        <fullName evidence="4">DUF2326 domain-containing protein</fullName>
    </recommendedName>
</protein>
<keyword evidence="1" id="KW-0175">Coiled coil</keyword>
<keyword evidence="3" id="KW-1185">Reference proteome</keyword>
<organism evidence="2 3">
    <name type="scientific">Papillibacter cinnamivorans DSM 12816</name>
    <dbReference type="NCBI Taxonomy" id="1122930"/>
    <lineage>
        <taxon>Bacteria</taxon>
        <taxon>Bacillati</taxon>
        <taxon>Bacillota</taxon>
        <taxon>Clostridia</taxon>
        <taxon>Eubacteriales</taxon>
        <taxon>Oscillospiraceae</taxon>
        <taxon>Papillibacter</taxon>
    </lineage>
</organism>
<gene>
    <name evidence="2" type="ORF">SAMN02745168_1399</name>
</gene>
<dbReference type="STRING" id="1122930.SAMN02745168_1399"/>
<proteinExistence type="predicted"/>